<dbReference type="Proteomes" id="UP000605848">
    <property type="component" value="Unassembled WGS sequence"/>
</dbReference>
<evidence type="ECO:0000313" key="1">
    <source>
        <dbReference type="EMBL" id="MBL0403783.1"/>
    </source>
</evidence>
<proteinExistence type="predicted"/>
<dbReference type="AlphaFoldDB" id="A0A937CWK0"/>
<reference evidence="1" key="1">
    <citation type="submission" date="2021-01" db="EMBL/GenBank/DDBJ databases">
        <title>Microvirga sp.</title>
        <authorList>
            <person name="Kim M.K."/>
        </authorList>
    </citation>
    <scope>NUCLEOTIDE SEQUENCE</scope>
    <source>
        <strain evidence="1">5420S-16</strain>
    </source>
</reference>
<name>A0A937CWK0_9HYPH</name>
<dbReference type="EMBL" id="JAEQMY010000008">
    <property type="protein sequence ID" value="MBL0403783.1"/>
    <property type="molecule type" value="Genomic_DNA"/>
</dbReference>
<sequence>MSGDKEVLPEPVMEWMENLMMFIVTGEGENGLVSTTCETAVAALQQARRLADEGVRNVLIDAGGTEYTLVNFKYLFVEPDPVGT</sequence>
<evidence type="ECO:0000313" key="2">
    <source>
        <dbReference type="Proteomes" id="UP000605848"/>
    </source>
</evidence>
<comment type="caution">
    <text evidence="1">The sequence shown here is derived from an EMBL/GenBank/DDBJ whole genome shotgun (WGS) entry which is preliminary data.</text>
</comment>
<protein>
    <submittedName>
        <fullName evidence="1">Uncharacterized protein</fullName>
    </submittedName>
</protein>
<keyword evidence="2" id="KW-1185">Reference proteome</keyword>
<accession>A0A937CWK0</accession>
<organism evidence="1 2">
    <name type="scientific">Microvirga aerilata</name>
    <dbReference type="NCBI Taxonomy" id="670292"/>
    <lineage>
        <taxon>Bacteria</taxon>
        <taxon>Pseudomonadati</taxon>
        <taxon>Pseudomonadota</taxon>
        <taxon>Alphaproteobacteria</taxon>
        <taxon>Hyphomicrobiales</taxon>
        <taxon>Methylobacteriaceae</taxon>
        <taxon>Microvirga</taxon>
    </lineage>
</organism>
<gene>
    <name evidence="1" type="ORF">JKG68_07395</name>
</gene>
<dbReference type="RefSeq" id="WP_202057530.1">
    <property type="nucleotide sequence ID" value="NZ_JAEQMY010000008.1"/>
</dbReference>